<organism evidence="6 7">
    <name type="scientific">Amygdalobacter indicium</name>
    <dbReference type="NCBI Taxonomy" id="3029272"/>
    <lineage>
        <taxon>Bacteria</taxon>
        <taxon>Bacillati</taxon>
        <taxon>Bacillota</taxon>
        <taxon>Clostridia</taxon>
        <taxon>Eubacteriales</taxon>
        <taxon>Oscillospiraceae</taxon>
        <taxon>Amygdalobacter</taxon>
    </lineage>
</organism>
<keyword evidence="7" id="KW-1185">Reference proteome</keyword>
<dbReference type="InterPro" id="IPR003593">
    <property type="entry name" value="AAA+_ATPase"/>
</dbReference>
<dbReference type="SMART" id="SM00382">
    <property type="entry name" value="AAA"/>
    <property type="match status" value="1"/>
</dbReference>
<feature type="domain" description="ABC transporter" evidence="5">
    <location>
        <begin position="5"/>
        <end position="225"/>
    </location>
</feature>
<dbReference type="Gene3D" id="3.40.50.300">
    <property type="entry name" value="P-loop containing nucleotide triphosphate hydrolases"/>
    <property type="match status" value="1"/>
</dbReference>
<protein>
    <submittedName>
        <fullName evidence="6">ATP-binding cassette domain-containing protein</fullName>
    </submittedName>
</protein>
<evidence type="ECO:0000256" key="4">
    <source>
        <dbReference type="ARBA" id="ARBA00022840"/>
    </source>
</evidence>
<evidence type="ECO:0000256" key="3">
    <source>
        <dbReference type="ARBA" id="ARBA00022741"/>
    </source>
</evidence>
<dbReference type="PROSITE" id="PS50893">
    <property type="entry name" value="ABC_TRANSPORTER_2"/>
    <property type="match status" value="1"/>
</dbReference>
<gene>
    <name evidence="6" type="ORF">PYS61_00205</name>
</gene>
<evidence type="ECO:0000313" key="6">
    <source>
        <dbReference type="EMBL" id="WEG35618.1"/>
    </source>
</evidence>
<sequence>MVPVISAEKIDFAYESKTVLKQLCLTVKKGELLTIIGANGSGKSTLLNLLLGNLSPQSGTIELFGDDICKDRHYRDLAYISQNSFSSYRNFPTTVKEALKIHLAYLHKKVDLQPYLQQVDLVEQANLQLSQLSGGQLQKVALMLALVKEAKLIILDEPTAAIDRCFAKSLMQKLKELTLQGCTVLLVTHNLTDVLEYTDRVLRLKNGSLQEVALAKAQNVEESDL</sequence>
<accession>A0ABY8C4K4</accession>
<comment type="similarity">
    <text evidence="1">Belongs to the ABC transporter superfamily.</text>
</comment>
<keyword evidence="3" id="KW-0547">Nucleotide-binding</keyword>
<dbReference type="EMBL" id="CP118868">
    <property type="protein sequence ID" value="WEG35618.1"/>
    <property type="molecule type" value="Genomic_DNA"/>
</dbReference>
<dbReference type="PANTHER" id="PTHR42734:SF17">
    <property type="entry name" value="METAL TRANSPORT SYSTEM ATP-BINDING PROTEIN TM_0124-RELATED"/>
    <property type="match status" value="1"/>
</dbReference>
<evidence type="ECO:0000256" key="1">
    <source>
        <dbReference type="ARBA" id="ARBA00005417"/>
    </source>
</evidence>
<dbReference type="InterPro" id="IPR027417">
    <property type="entry name" value="P-loop_NTPase"/>
</dbReference>
<keyword evidence="4 6" id="KW-0067">ATP-binding</keyword>
<dbReference type="GO" id="GO:0005524">
    <property type="term" value="F:ATP binding"/>
    <property type="evidence" value="ECO:0007669"/>
    <property type="project" value="UniProtKB-KW"/>
</dbReference>
<evidence type="ECO:0000256" key="2">
    <source>
        <dbReference type="ARBA" id="ARBA00022448"/>
    </source>
</evidence>
<dbReference type="Pfam" id="PF00005">
    <property type="entry name" value="ABC_tran"/>
    <property type="match status" value="1"/>
</dbReference>
<dbReference type="InterPro" id="IPR003439">
    <property type="entry name" value="ABC_transporter-like_ATP-bd"/>
</dbReference>
<dbReference type="RefSeq" id="WP_315571742.1">
    <property type="nucleotide sequence ID" value="NZ_CP118868.1"/>
</dbReference>
<dbReference type="SUPFAM" id="SSF52540">
    <property type="entry name" value="P-loop containing nucleoside triphosphate hydrolases"/>
    <property type="match status" value="1"/>
</dbReference>
<name>A0ABY8C4K4_9FIRM</name>
<dbReference type="InterPro" id="IPR050153">
    <property type="entry name" value="Metal_Ion_Import_ABC"/>
</dbReference>
<dbReference type="Proteomes" id="UP001220478">
    <property type="component" value="Chromosome"/>
</dbReference>
<evidence type="ECO:0000259" key="5">
    <source>
        <dbReference type="PROSITE" id="PS50893"/>
    </source>
</evidence>
<keyword evidence="2" id="KW-0813">Transport</keyword>
<reference evidence="6 7" key="1">
    <citation type="submission" date="2023-02" db="EMBL/GenBank/DDBJ databases">
        <title>Novel Oscillospiraceae bacterial genomes.</title>
        <authorList>
            <person name="Srinivasan S."/>
            <person name="Austin M.N."/>
            <person name="Fiedler T.L."/>
            <person name="Strenk S.M."/>
            <person name="Agnew K.J."/>
            <person name="Nagana Gowda G.A."/>
            <person name="Raftery D."/>
            <person name="Beamer M.A."/>
            <person name="Achilles S.L."/>
            <person name="Wiesenfeld H.C."/>
            <person name="Fredricks D.N."/>
            <person name="Hillier S.L."/>
        </authorList>
    </citation>
    <scope>NUCLEOTIDE SEQUENCE [LARGE SCALE GENOMIC DNA]</scope>
    <source>
        <strain evidence="6 7">CHIC02 1186E3-8</strain>
    </source>
</reference>
<dbReference type="PANTHER" id="PTHR42734">
    <property type="entry name" value="METAL TRANSPORT SYSTEM ATP-BINDING PROTEIN TM_0124-RELATED"/>
    <property type="match status" value="1"/>
</dbReference>
<proteinExistence type="inferred from homology"/>
<evidence type="ECO:0000313" key="7">
    <source>
        <dbReference type="Proteomes" id="UP001220478"/>
    </source>
</evidence>